<proteinExistence type="predicted"/>
<reference evidence="1 2" key="2">
    <citation type="submission" date="2018-11" db="EMBL/GenBank/DDBJ databases">
        <authorList>
            <consortium name="Pathogen Informatics"/>
        </authorList>
    </citation>
    <scope>NUCLEOTIDE SEQUENCE [LARGE SCALE GENOMIC DNA]</scope>
</reference>
<organism evidence="3">
    <name type="scientific">Gongylonema pulchrum</name>
    <dbReference type="NCBI Taxonomy" id="637853"/>
    <lineage>
        <taxon>Eukaryota</taxon>
        <taxon>Metazoa</taxon>
        <taxon>Ecdysozoa</taxon>
        <taxon>Nematoda</taxon>
        <taxon>Chromadorea</taxon>
        <taxon>Rhabditida</taxon>
        <taxon>Spirurina</taxon>
        <taxon>Spiruromorpha</taxon>
        <taxon>Spiruroidea</taxon>
        <taxon>Gongylonematidae</taxon>
        <taxon>Gongylonema</taxon>
    </lineage>
</organism>
<dbReference type="Proteomes" id="UP000271098">
    <property type="component" value="Unassembled WGS sequence"/>
</dbReference>
<evidence type="ECO:0000313" key="3">
    <source>
        <dbReference type="WBParaSite" id="GPUH_0000476401-mRNA-1"/>
    </source>
</evidence>
<dbReference type="WBParaSite" id="GPUH_0000476401-mRNA-1">
    <property type="protein sequence ID" value="GPUH_0000476401-mRNA-1"/>
    <property type="gene ID" value="GPUH_0000476401"/>
</dbReference>
<protein>
    <submittedName>
        <fullName evidence="3">Cyclic nucleotide-binding domain-containing protein</fullName>
    </submittedName>
</protein>
<evidence type="ECO:0000313" key="1">
    <source>
        <dbReference type="EMBL" id="VDK47150.1"/>
    </source>
</evidence>
<sequence>MMLSRRGKEHKHDYYVHQGRFVGERNLLDKNDFRRESVKKPKVEYRTSTDCVLIKIDEDLMDFIRAFDRSIIRTISRKEQTRRLIYELKEQQESYDFFKLISHC</sequence>
<dbReference type="EMBL" id="UYRT01009337">
    <property type="protein sequence ID" value="VDK47150.1"/>
    <property type="molecule type" value="Genomic_DNA"/>
</dbReference>
<dbReference type="AlphaFoldDB" id="A0A183D7R6"/>
<accession>A0A183D7R6</accession>
<keyword evidence="2" id="KW-1185">Reference proteome</keyword>
<reference evidence="3" key="1">
    <citation type="submission" date="2016-06" db="UniProtKB">
        <authorList>
            <consortium name="WormBaseParasite"/>
        </authorList>
    </citation>
    <scope>IDENTIFICATION</scope>
</reference>
<name>A0A183D7R6_9BILA</name>
<gene>
    <name evidence="1" type="ORF">GPUH_LOCUS4758</name>
</gene>
<evidence type="ECO:0000313" key="2">
    <source>
        <dbReference type="Proteomes" id="UP000271098"/>
    </source>
</evidence>